<comment type="caution">
    <text evidence="1">The sequence shown here is derived from an EMBL/GenBank/DDBJ whole genome shotgun (WGS) entry which is preliminary data.</text>
</comment>
<evidence type="ECO:0000313" key="1">
    <source>
        <dbReference type="EMBL" id="GAJ13749.1"/>
    </source>
</evidence>
<dbReference type="EMBL" id="BARW01033811">
    <property type="protein sequence ID" value="GAJ13749.1"/>
    <property type="molecule type" value="Genomic_DNA"/>
</dbReference>
<reference evidence="1" key="1">
    <citation type="journal article" date="2014" name="Front. Microbiol.">
        <title>High frequency of phylogenetically diverse reductive dehalogenase-homologous genes in deep subseafloor sedimentary metagenomes.</title>
        <authorList>
            <person name="Kawai M."/>
            <person name="Futagami T."/>
            <person name="Toyoda A."/>
            <person name="Takaki Y."/>
            <person name="Nishi S."/>
            <person name="Hori S."/>
            <person name="Arai W."/>
            <person name="Tsubouchi T."/>
            <person name="Morono Y."/>
            <person name="Uchiyama I."/>
            <person name="Ito T."/>
            <person name="Fujiyama A."/>
            <person name="Inagaki F."/>
            <person name="Takami H."/>
        </authorList>
    </citation>
    <scope>NUCLEOTIDE SEQUENCE</scope>
    <source>
        <strain evidence="1">Expedition CK06-06</strain>
    </source>
</reference>
<name>X1U8D4_9ZZZZ</name>
<protein>
    <submittedName>
        <fullName evidence="1">Uncharacterized protein</fullName>
    </submittedName>
</protein>
<sequence>NRTLTPWFSKKDQGGQAWAEKMRTRDLYANIVVKGFYRQQMGVIAITVHSVFIPNTWI</sequence>
<feature type="non-terminal residue" evidence="1">
    <location>
        <position position="1"/>
    </location>
</feature>
<accession>X1U8D4</accession>
<dbReference type="AlphaFoldDB" id="X1U8D4"/>
<proteinExistence type="predicted"/>
<organism evidence="1">
    <name type="scientific">marine sediment metagenome</name>
    <dbReference type="NCBI Taxonomy" id="412755"/>
    <lineage>
        <taxon>unclassified sequences</taxon>
        <taxon>metagenomes</taxon>
        <taxon>ecological metagenomes</taxon>
    </lineage>
</organism>
<gene>
    <name evidence="1" type="ORF">S12H4_53162</name>
</gene>